<name>A0A6S7GE77_PARCT</name>
<proteinExistence type="predicted"/>
<dbReference type="AlphaFoldDB" id="A0A6S7GE77"/>
<accession>A0A6S7GE77</accession>
<protein>
    <submittedName>
        <fullName evidence="1">Uncharacterized protein</fullName>
    </submittedName>
</protein>
<dbReference type="OrthoDB" id="6236007at2759"/>
<dbReference type="EMBL" id="CACRXK020001111">
    <property type="protein sequence ID" value="CAB3987036.1"/>
    <property type="molecule type" value="Genomic_DNA"/>
</dbReference>
<gene>
    <name evidence="1" type="ORF">PACLA_8A018986</name>
</gene>
<reference evidence="1" key="1">
    <citation type="submission" date="2020-04" db="EMBL/GenBank/DDBJ databases">
        <authorList>
            <person name="Alioto T."/>
            <person name="Alioto T."/>
            <person name="Gomez Garrido J."/>
        </authorList>
    </citation>
    <scope>NUCLEOTIDE SEQUENCE</scope>
    <source>
        <strain evidence="1">A484AB</strain>
    </source>
</reference>
<sequence>MAVEKLIIIFLVVLSAILYEAVKADECVHDSDCHVLGNRSRAVCCKSNIFGSKCRESCVGLMCSADFNCGGAYCCQYECRESCLNVSCISDSDCGGFRCCNYKCRKSCLGQSCLINEDCSDVKYCCNGRCGKKCTGQTTCMINSECGGDNEYCCNNSCQKGSCGLSDSITVLIVLLVLGGMATVTVVALSYYCSHRRRSPGFIGADQLAISATTSLIHRENGLSVQDPTYPAPVQSED</sequence>
<organism evidence="1 2">
    <name type="scientific">Paramuricea clavata</name>
    <name type="common">Red gorgonian</name>
    <name type="synonym">Violescent sea-whip</name>
    <dbReference type="NCBI Taxonomy" id="317549"/>
    <lineage>
        <taxon>Eukaryota</taxon>
        <taxon>Metazoa</taxon>
        <taxon>Cnidaria</taxon>
        <taxon>Anthozoa</taxon>
        <taxon>Octocorallia</taxon>
        <taxon>Malacalcyonacea</taxon>
        <taxon>Plexauridae</taxon>
        <taxon>Paramuricea</taxon>
    </lineage>
</organism>
<comment type="caution">
    <text evidence="1">The sequence shown here is derived from an EMBL/GenBank/DDBJ whole genome shotgun (WGS) entry which is preliminary data.</text>
</comment>
<keyword evidence="2" id="KW-1185">Reference proteome</keyword>
<dbReference type="Proteomes" id="UP001152795">
    <property type="component" value="Unassembled WGS sequence"/>
</dbReference>
<evidence type="ECO:0000313" key="1">
    <source>
        <dbReference type="EMBL" id="CAB3987036.1"/>
    </source>
</evidence>
<evidence type="ECO:0000313" key="2">
    <source>
        <dbReference type="Proteomes" id="UP001152795"/>
    </source>
</evidence>